<dbReference type="InterPro" id="IPR001753">
    <property type="entry name" value="Enoyl-CoA_hydra/iso"/>
</dbReference>
<evidence type="ECO:0000313" key="2">
    <source>
        <dbReference type="EMBL" id="GAA4814990.1"/>
    </source>
</evidence>
<dbReference type="Gene3D" id="1.10.12.10">
    <property type="entry name" value="Lyase 2-enoyl-coa Hydratase, Chain A, domain 2"/>
    <property type="match status" value="1"/>
</dbReference>
<dbReference type="SUPFAM" id="SSF52096">
    <property type="entry name" value="ClpP/crotonase"/>
    <property type="match status" value="1"/>
</dbReference>
<gene>
    <name evidence="2" type="primary">paaG</name>
    <name evidence="2" type="ORF">GCM10023353_20580</name>
</gene>
<sequence length="254" mass="26250">MGGNIGVDRDGPQLRITIARPERLNALDLPTLRELTTAVRLAHGDPGVRVVILAGEGRAFCTGADLTAVDEPPAVLLDAANELIRAVVQTPVPVIAAVNGPAVGFGVGLACAADLVFAAESAYFYMSFTAIGAMPDGGTTALLAASAGRAIALDMALLAERLPAADAAAAHLLTRAVPDAELHARVDEVAERLSHGPRRALELTKKAVNAAALAELDGALERERTGQIELLPAKDFAEGVAAFRDGRVPRFGAD</sequence>
<keyword evidence="3" id="KW-1185">Reference proteome</keyword>
<comment type="similarity">
    <text evidence="1">Belongs to the enoyl-CoA hydratase/isomerase family.</text>
</comment>
<keyword evidence="2" id="KW-0413">Isomerase</keyword>
<dbReference type="CDD" id="cd06558">
    <property type="entry name" value="crotonase-like"/>
    <property type="match status" value="1"/>
</dbReference>
<dbReference type="RefSeq" id="WP_200171158.1">
    <property type="nucleotide sequence ID" value="NZ_BAABKQ010000001.1"/>
</dbReference>
<proteinExistence type="inferred from homology"/>
<dbReference type="PANTHER" id="PTHR43459">
    <property type="entry name" value="ENOYL-COA HYDRATASE"/>
    <property type="match status" value="1"/>
</dbReference>
<dbReference type="EMBL" id="BAABKQ010000001">
    <property type="protein sequence ID" value="GAA4814990.1"/>
    <property type="molecule type" value="Genomic_DNA"/>
</dbReference>
<dbReference type="GO" id="GO:0016853">
    <property type="term" value="F:isomerase activity"/>
    <property type="evidence" value="ECO:0007669"/>
    <property type="project" value="UniProtKB-KW"/>
</dbReference>
<dbReference type="Gene3D" id="3.90.226.10">
    <property type="entry name" value="2-enoyl-CoA Hydratase, Chain A, domain 1"/>
    <property type="match status" value="1"/>
</dbReference>
<evidence type="ECO:0000256" key="1">
    <source>
        <dbReference type="ARBA" id="ARBA00005254"/>
    </source>
</evidence>
<protein>
    <submittedName>
        <fullName evidence="2">2-(1,2-epoxy-1,2-dihydrophenyl)acetyl-CoA isomerase PaaG</fullName>
    </submittedName>
</protein>
<dbReference type="InterPro" id="IPR029045">
    <property type="entry name" value="ClpP/crotonase-like_dom_sf"/>
</dbReference>
<organism evidence="2 3">
    <name type="scientific">Tomitella cavernea</name>
    <dbReference type="NCBI Taxonomy" id="1387982"/>
    <lineage>
        <taxon>Bacteria</taxon>
        <taxon>Bacillati</taxon>
        <taxon>Actinomycetota</taxon>
        <taxon>Actinomycetes</taxon>
        <taxon>Mycobacteriales</taxon>
        <taxon>Tomitella</taxon>
    </lineage>
</organism>
<dbReference type="Pfam" id="PF00378">
    <property type="entry name" value="ECH_1"/>
    <property type="match status" value="1"/>
</dbReference>
<dbReference type="Proteomes" id="UP001500839">
    <property type="component" value="Unassembled WGS sequence"/>
</dbReference>
<dbReference type="PANTHER" id="PTHR43459:SF1">
    <property type="entry name" value="EG:BACN32G11.4 PROTEIN"/>
    <property type="match status" value="1"/>
</dbReference>
<comment type="caution">
    <text evidence="2">The sequence shown here is derived from an EMBL/GenBank/DDBJ whole genome shotgun (WGS) entry which is preliminary data.</text>
</comment>
<accession>A0ABP9CPN9</accession>
<evidence type="ECO:0000313" key="3">
    <source>
        <dbReference type="Proteomes" id="UP001500839"/>
    </source>
</evidence>
<dbReference type="InterPro" id="IPR014748">
    <property type="entry name" value="Enoyl-CoA_hydra_C"/>
</dbReference>
<reference evidence="3" key="1">
    <citation type="journal article" date="2019" name="Int. J. Syst. Evol. Microbiol.">
        <title>The Global Catalogue of Microorganisms (GCM) 10K type strain sequencing project: providing services to taxonomists for standard genome sequencing and annotation.</title>
        <authorList>
            <consortium name="The Broad Institute Genomics Platform"/>
            <consortium name="The Broad Institute Genome Sequencing Center for Infectious Disease"/>
            <person name="Wu L."/>
            <person name="Ma J."/>
        </authorList>
    </citation>
    <scope>NUCLEOTIDE SEQUENCE [LARGE SCALE GENOMIC DNA]</scope>
    <source>
        <strain evidence="3">JCM 18542</strain>
    </source>
</reference>
<name>A0ABP9CPN9_9ACTN</name>